<proteinExistence type="predicted"/>
<dbReference type="AlphaFoldDB" id="A0A7X2TF61"/>
<reference evidence="1 2" key="1">
    <citation type="submission" date="2019-08" db="EMBL/GenBank/DDBJ databases">
        <title>In-depth cultivation of the pig gut microbiome towards novel bacterial diversity and tailored functional studies.</title>
        <authorList>
            <person name="Wylensek D."/>
            <person name="Hitch T.C.A."/>
            <person name="Clavel T."/>
        </authorList>
    </citation>
    <scope>NUCLEOTIDE SEQUENCE [LARGE SCALE GENOMIC DNA]</scope>
    <source>
        <strain evidence="1 2">WCA-389-WT-23D1</strain>
    </source>
</reference>
<gene>
    <name evidence="1" type="ORF">FYJ39_19355</name>
</gene>
<dbReference type="RefSeq" id="WP_154473996.1">
    <property type="nucleotide sequence ID" value="NZ_VUMD01000030.1"/>
</dbReference>
<comment type="caution">
    <text evidence="1">The sequence shown here is derived from an EMBL/GenBank/DDBJ whole genome shotgun (WGS) entry which is preliminary data.</text>
</comment>
<dbReference type="Proteomes" id="UP000429958">
    <property type="component" value="Unassembled WGS sequence"/>
</dbReference>
<keyword evidence="2" id="KW-1185">Reference proteome</keyword>
<dbReference type="EMBL" id="VUMD01000030">
    <property type="protein sequence ID" value="MSS38606.1"/>
    <property type="molecule type" value="Genomic_DNA"/>
</dbReference>
<sequence length="891" mass="105005">MLNITTQTMTGRIRLARLLKYPEITIERYDQRKMLLEKWEKQTGEFVEEVLPGHEMETAKWLQRIPDLTALFQALQNCKVHLHDINDHINWDQTQKKLIQDLKQHLPYLWSLNGTEELTTYLSAYAGAESSDAESLFLNLDRECLISGIKKYAKRYGHQIIRIHGLFRMLPYFSRPEYIFHAMQSLDWYDVSRFLSKMAKDELQLIGAQAKTSWILSRYTTKFDNLVRESLKNKEAANYLSGLSRFMDGHLSSLERGTLYDQISGTLRQMTDASLCLSILEPLRNQKEAFVRMALLMSYCGYKPKLLRVMRRKMKTDAAVCSQLLHDTPNNTMAVAWFLGREDVLELQKTGWWKQEFDPENDWNEWYFNPEGGWNGQCYRLDQILINAMLRNENVFLKALAEDENMYHTLEYLADHKDMPINTNLFSKKQLKELVKEDMLSQIRIPDWMKEEVVTFDTVKALKKIKNLLNENLELSNIYKAFINIFRILLDECRMEEACRRMIQLLNAATVQEQKEILECGTLLATQLQKYDLYTWSGKLLQFQASGNLMIRILVNPDIWEICRDAENDTDLLFILRNKDRISECHNRLDELKQHFCDHDPYIMEIREFLDLEPEFYEKYRKETETFFIQNTEIVRTYLHNYKFTEYRDLKEKYRLILKAALCGKLNALKFHDGDLDREIGAKLAPEVIQEWETDQQTQLKNRRICEDSSFAGIMTLGEQPYHTCMSYINGRYAHCLLSYFDANKKIVYLKAENGSVIARAVMRLTKATNASEHVRQTLSFVDVEAEAATTEMETEYPVLFLEHMYTGCQDEMREKLEQDMIQFAYEKAKSMHVKLVVSNKYTSCKDLEKERTGIYITRSKSGYQYLDSFNGMHQNGNDDHYEYSHCYIKE</sequence>
<accession>A0A7X2TF61</accession>
<evidence type="ECO:0000313" key="2">
    <source>
        <dbReference type="Proteomes" id="UP000429958"/>
    </source>
</evidence>
<protein>
    <submittedName>
        <fullName evidence="1">Uncharacterized protein</fullName>
    </submittedName>
</protein>
<name>A0A7X2TF61_9CLOT</name>
<evidence type="ECO:0000313" key="1">
    <source>
        <dbReference type="EMBL" id="MSS38606.1"/>
    </source>
</evidence>
<organism evidence="1 2">
    <name type="scientific">Clostridium porci</name>
    <dbReference type="NCBI Taxonomy" id="2605778"/>
    <lineage>
        <taxon>Bacteria</taxon>
        <taxon>Bacillati</taxon>
        <taxon>Bacillota</taxon>
        <taxon>Clostridia</taxon>
        <taxon>Eubacteriales</taxon>
        <taxon>Clostridiaceae</taxon>
        <taxon>Clostridium</taxon>
    </lineage>
</organism>